<accession>A0AAV6RZ30</accession>
<name>A0AAV6RZ30_SOLSE</name>
<evidence type="ECO:0000313" key="1">
    <source>
        <dbReference type="EMBL" id="KAG7510623.1"/>
    </source>
</evidence>
<sequence>MTIYLSVRALTWPRPSSHTSSPPALKLPNSQCAQAIYEFKDSSISATAVCVFYTLIPDHQIKQDLSFPLNSHSSRGSFKFH</sequence>
<comment type="caution">
    <text evidence="1">The sequence shown here is derived from an EMBL/GenBank/DDBJ whole genome shotgun (WGS) entry which is preliminary data.</text>
</comment>
<dbReference type="Proteomes" id="UP000693946">
    <property type="component" value="Linkage Group LG16"/>
</dbReference>
<dbReference type="EMBL" id="JAGKHQ010000008">
    <property type="protein sequence ID" value="KAG7510623.1"/>
    <property type="molecule type" value="Genomic_DNA"/>
</dbReference>
<gene>
    <name evidence="1" type="ORF">JOB18_026618</name>
</gene>
<reference evidence="1 2" key="1">
    <citation type="journal article" date="2021" name="Sci. Rep.">
        <title>Chromosome anchoring in Senegalese sole (Solea senegalensis) reveals sex-associated markers and genome rearrangements in flatfish.</title>
        <authorList>
            <person name="Guerrero-Cozar I."/>
            <person name="Gomez-Garrido J."/>
            <person name="Berbel C."/>
            <person name="Martinez-Blanch J.F."/>
            <person name="Alioto T."/>
            <person name="Claros M.G."/>
            <person name="Gagnaire P.A."/>
            <person name="Manchado M."/>
        </authorList>
    </citation>
    <scope>NUCLEOTIDE SEQUENCE [LARGE SCALE GENOMIC DNA]</scope>
    <source>
        <strain evidence="1">Sse05_10M</strain>
    </source>
</reference>
<evidence type="ECO:0000313" key="2">
    <source>
        <dbReference type="Proteomes" id="UP000693946"/>
    </source>
</evidence>
<proteinExistence type="predicted"/>
<organism evidence="1 2">
    <name type="scientific">Solea senegalensis</name>
    <name type="common">Senegalese sole</name>
    <dbReference type="NCBI Taxonomy" id="28829"/>
    <lineage>
        <taxon>Eukaryota</taxon>
        <taxon>Metazoa</taxon>
        <taxon>Chordata</taxon>
        <taxon>Craniata</taxon>
        <taxon>Vertebrata</taxon>
        <taxon>Euteleostomi</taxon>
        <taxon>Actinopterygii</taxon>
        <taxon>Neopterygii</taxon>
        <taxon>Teleostei</taxon>
        <taxon>Neoteleostei</taxon>
        <taxon>Acanthomorphata</taxon>
        <taxon>Carangaria</taxon>
        <taxon>Pleuronectiformes</taxon>
        <taxon>Pleuronectoidei</taxon>
        <taxon>Soleidae</taxon>
        <taxon>Solea</taxon>
    </lineage>
</organism>
<protein>
    <submittedName>
        <fullName evidence="1">Uncharacterized protein</fullName>
    </submittedName>
</protein>
<keyword evidence="2" id="KW-1185">Reference proteome</keyword>
<dbReference type="AlphaFoldDB" id="A0AAV6RZ30"/>